<sequence length="126" mass="15038">MRKQILHSLEEIFNVRRKAPLLYRNELYDALTQLENLYQRTSEATNYAPKKKDLEKKLTELRKKYSDYESYLLKQNQKKMNVLQKSVSFLHMQEKLDQAEEELNSNNLSLTEILFTSSSYLGKEIK</sequence>
<organism evidence="2 3">
    <name type="scientific">Candidatus Roizmanbacteria bacterium RIFCSPHIGHO2_01_FULL_39_8</name>
    <dbReference type="NCBI Taxonomy" id="1802033"/>
    <lineage>
        <taxon>Bacteria</taxon>
        <taxon>Candidatus Roizmaniibacteriota</taxon>
    </lineage>
</organism>
<comment type="caution">
    <text evidence="2">The sequence shown here is derived from an EMBL/GenBank/DDBJ whole genome shotgun (WGS) entry which is preliminary data.</text>
</comment>
<dbReference type="Proteomes" id="UP000177026">
    <property type="component" value="Unassembled WGS sequence"/>
</dbReference>
<evidence type="ECO:0000256" key="1">
    <source>
        <dbReference type="SAM" id="Coils"/>
    </source>
</evidence>
<reference evidence="2 3" key="1">
    <citation type="journal article" date="2016" name="Nat. Commun.">
        <title>Thousands of microbial genomes shed light on interconnected biogeochemical processes in an aquifer system.</title>
        <authorList>
            <person name="Anantharaman K."/>
            <person name="Brown C.T."/>
            <person name="Hug L.A."/>
            <person name="Sharon I."/>
            <person name="Castelle C.J."/>
            <person name="Probst A.J."/>
            <person name="Thomas B.C."/>
            <person name="Singh A."/>
            <person name="Wilkins M.J."/>
            <person name="Karaoz U."/>
            <person name="Brodie E.L."/>
            <person name="Williams K.H."/>
            <person name="Hubbard S.S."/>
            <person name="Banfield J.F."/>
        </authorList>
    </citation>
    <scope>NUCLEOTIDE SEQUENCE [LARGE SCALE GENOMIC DNA]</scope>
</reference>
<accession>A0A1F7GL66</accession>
<protein>
    <submittedName>
        <fullName evidence="2">Uncharacterized protein</fullName>
    </submittedName>
</protein>
<name>A0A1F7GL66_9BACT</name>
<gene>
    <name evidence="2" type="ORF">A2866_03685</name>
</gene>
<feature type="coiled-coil region" evidence="1">
    <location>
        <begin position="24"/>
        <end position="71"/>
    </location>
</feature>
<dbReference type="AlphaFoldDB" id="A0A1F7GL66"/>
<keyword evidence="1" id="KW-0175">Coiled coil</keyword>
<proteinExistence type="predicted"/>
<evidence type="ECO:0000313" key="3">
    <source>
        <dbReference type="Proteomes" id="UP000177026"/>
    </source>
</evidence>
<dbReference type="EMBL" id="MFZI01000042">
    <property type="protein sequence ID" value="OGK19810.1"/>
    <property type="molecule type" value="Genomic_DNA"/>
</dbReference>
<evidence type="ECO:0000313" key="2">
    <source>
        <dbReference type="EMBL" id="OGK19810.1"/>
    </source>
</evidence>